<dbReference type="Pfam" id="PF05922">
    <property type="entry name" value="Inhibitor_I9"/>
    <property type="match status" value="1"/>
</dbReference>
<dbReference type="InterPro" id="IPR036852">
    <property type="entry name" value="Peptidase_S8/S53_dom_sf"/>
</dbReference>
<dbReference type="AlphaFoldDB" id="A0A2T7TA39"/>
<dbReference type="FunFam" id="3.40.50.200:FF:000014">
    <property type="entry name" value="Proteinase K"/>
    <property type="match status" value="1"/>
</dbReference>
<feature type="active site" description="Charge relay system" evidence="5">
    <location>
        <position position="175"/>
    </location>
</feature>
<feature type="domain" description="Inhibitor I9" evidence="9">
    <location>
        <begin position="73"/>
        <end position="109"/>
    </location>
</feature>
<dbReference type="SUPFAM" id="SSF52743">
    <property type="entry name" value="Subtilisin-like"/>
    <property type="match status" value="1"/>
</dbReference>
<dbReference type="STRING" id="1440053.GCA_000718095_03578"/>
<name>A0A2T7TA39_9ACTN</name>
<comment type="caution">
    <text evidence="10">The sequence shown here is derived from an EMBL/GenBank/DDBJ whole genome shotgun (WGS) entry which is preliminary data.</text>
</comment>
<evidence type="ECO:0000313" key="10">
    <source>
        <dbReference type="EMBL" id="PVE11951.1"/>
    </source>
</evidence>
<keyword evidence="2 5" id="KW-0645">Protease</keyword>
<dbReference type="InterPro" id="IPR015500">
    <property type="entry name" value="Peptidase_S8_subtilisin-rel"/>
</dbReference>
<dbReference type="InterPro" id="IPR050131">
    <property type="entry name" value="Peptidase_S8_subtilisin-like"/>
</dbReference>
<dbReference type="PROSITE" id="PS51892">
    <property type="entry name" value="SUBTILASE"/>
    <property type="match status" value="1"/>
</dbReference>
<dbReference type="EMBL" id="AZSP01000124">
    <property type="protein sequence ID" value="PVE11951.1"/>
    <property type="molecule type" value="Genomic_DNA"/>
</dbReference>
<feature type="chain" id="PRO_5015564049" evidence="7">
    <location>
        <begin position="30"/>
        <end position="413"/>
    </location>
</feature>
<feature type="active site" description="Charge relay system" evidence="5">
    <location>
        <position position="208"/>
    </location>
</feature>
<feature type="active site" description="Charge relay system" evidence="5">
    <location>
        <position position="358"/>
    </location>
</feature>
<dbReference type="PROSITE" id="PS00136">
    <property type="entry name" value="SUBTILASE_ASP"/>
    <property type="match status" value="1"/>
</dbReference>
<dbReference type="GO" id="GO:0005615">
    <property type="term" value="C:extracellular space"/>
    <property type="evidence" value="ECO:0007669"/>
    <property type="project" value="TreeGrafter"/>
</dbReference>
<dbReference type="Pfam" id="PF00082">
    <property type="entry name" value="Peptidase_S8"/>
    <property type="match status" value="1"/>
</dbReference>
<dbReference type="InterPro" id="IPR023827">
    <property type="entry name" value="Peptidase_S8_Asp-AS"/>
</dbReference>
<keyword evidence="11" id="KW-1185">Reference proteome</keyword>
<evidence type="ECO:0000256" key="5">
    <source>
        <dbReference type="PROSITE-ProRule" id="PRU01240"/>
    </source>
</evidence>
<feature type="domain" description="Peptidase S8/S53" evidence="8">
    <location>
        <begin position="166"/>
        <end position="391"/>
    </location>
</feature>
<proteinExistence type="inferred from homology"/>
<accession>A0A2T7TA39</accession>
<keyword evidence="4 5" id="KW-0720">Serine protease</keyword>
<evidence type="ECO:0000256" key="6">
    <source>
        <dbReference type="RuleBase" id="RU003355"/>
    </source>
</evidence>
<dbReference type="Gene3D" id="3.30.70.80">
    <property type="entry name" value="Peptidase S8 propeptide/proteinase inhibitor I9"/>
    <property type="match status" value="1"/>
</dbReference>
<evidence type="ECO:0000256" key="3">
    <source>
        <dbReference type="ARBA" id="ARBA00022801"/>
    </source>
</evidence>
<gene>
    <name evidence="10" type="ORF">Y717_06985</name>
</gene>
<dbReference type="PROSITE" id="PS00138">
    <property type="entry name" value="SUBTILASE_SER"/>
    <property type="match status" value="1"/>
</dbReference>
<evidence type="ECO:0000256" key="4">
    <source>
        <dbReference type="ARBA" id="ARBA00022825"/>
    </source>
</evidence>
<dbReference type="InterPro" id="IPR000209">
    <property type="entry name" value="Peptidase_S8/S53_dom"/>
</dbReference>
<evidence type="ECO:0000256" key="7">
    <source>
        <dbReference type="SAM" id="SignalP"/>
    </source>
</evidence>
<dbReference type="CDD" id="cd04077">
    <property type="entry name" value="Peptidases_S8_PCSK9_ProteinaseK_like"/>
    <property type="match status" value="1"/>
</dbReference>
<dbReference type="PANTHER" id="PTHR43806">
    <property type="entry name" value="PEPTIDASE S8"/>
    <property type="match status" value="1"/>
</dbReference>
<dbReference type="OrthoDB" id="9798386at2"/>
<protein>
    <submittedName>
        <fullName evidence="10">Peptidase S8</fullName>
    </submittedName>
</protein>
<dbReference type="Proteomes" id="UP000245992">
    <property type="component" value="Unassembled WGS sequence"/>
</dbReference>
<dbReference type="PRINTS" id="PR00723">
    <property type="entry name" value="SUBTILISIN"/>
</dbReference>
<keyword evidence="7" id="KW-0732">Signal</keyword>
<reference evidence="10 11" key="1">
    <citation type="submission" date="2013-12" db="EMBL/GenBank/DDBJ databases">
        <title>Annotated genome of Streptomyces scopuliridis.</title>
        <authorList>
            <person name="Olson J.B."/>
        </authorList>
    </citation>
    <scope>NUCLEOTIDE SEQUENCE [LARGE SCALE GENOMIC DNA]</scope>
    <source>
        <strain evidence="10 11">RB72</strain>
    </source>
</reference>
<evidence type="ECO:0000256" key="1">
    <source>
        <dbReference type="ARBA" id="ARBA00011073"/>
    </source>
</evidence>
<organism evidence="10 11">
    <name type="scientific">Streptomyces scopuliridis RB72</name>
    <dbReference type="NCBI Taxonomy" id="1440053"/>
    <lineage>
        <taxon>Bacteria</taxon>
        <taxon>Bacillati</taxon>
        <taxon>Actinomycetota</taxon>
        <taxon>Actinomycetes</taxon>
        <taxon>Kitasatosporales</taxon>
        <taxon>Streptomycetaceae</taxon>
        <taxon>Streptomyces</taxon>
    </lineage>
</organism>
<evidence type="ECO:0000256" key="2">
    <source>
        <dbReference type="ARBA" id="ARBA00022670"/>
    </source>
</evidence>
<evidence type="ECO:0000259" key="9">
    <source>
        <dbReference type="Pfam" id="PF05922"/>
    </source>
</evidence>
<dbReference type="PANTHER" id="PTHR43806:SF11">
    <property type="entry name" value="CEREVISIN-RELATED"/>
    <property type="match status" value="1"/>
</dbReference>
<dbReference type="GO" id="GO:0006508">
    <property type="term" value="P:proteolysis"/>
    <property type="evidence" value="ECO:0007669"/>
    <property type="project" value="UniProtKB-KW"/>
</dbReference>
<dbReference type="InterPro" id="IPR037045">
    <property type="entry name" value="S8pro/Inhibitor_I9_sf"/>
</dbReference>
<dbReference type="SUPFAM" id="SSF54897">
    <property type="entry name" value="Protease propeptides/inhibitors"/>
    <property type="match status" value="1"/>
</dbReference>
<evidence type="ECO:0000259" key="8">
    <source>
        <dbReference type="Pfam" id="PF00082"/>
    </source>
</evidence>
<dbReference type="InterPro" id="IPR010259">
    <property type="entry name" value="S8pro/Inhibitor_I9"/>
</dbReference>
<dbReference type="RefSeq" id="WP_030352626.1">
    <property type="nucleotide sequence ID" value="NZ_AZSP01000124.1"/>
</dbReference>
<feature type="signal peptide" evidence="7">
    <location>
        <begin position="1"/>
        <end position="29"/>
    </location>
</feature>
<comment type="similarity">
    <text evidence="1 5 6">Belongs to the peptidase S8 family.</text>
</comment>
<dbReference type="Gene3D" id="3.40.50.200">
    <property type="entry name" value="Peptidase S8/S53 domain"/>
    <property type="match status" value="1"/>
</dbReference>
<sequence length="413" mass="42753">MRLSARWASAAVLLLAPLISGTSGTDATADPRENLVPVERSSNAVPGQYIVTLKPGFSPATVLRQFGLSPLFTYEKVLHGFTATFSATQLSQVRALPAVRAIEENSRVTVNPTSTRPGQWRAEQAASEQAQSEQAQARVPAQSWGLDRIDQRRLPLDGRFTVNGTGKGVTAYIVDTGIETAHSEFGGRATVGFDAISDGRMGQDCNGHGTHVAGTTGGATYGVARAASLVAVRTLDCKGSGTWAGVIAGFDWVAKNARQPAVLNASLGGPSSSAVDRAVNAVAAQGVLPVVAAGNDAVDACTISPAGAESVYTVGATDREDQEARFSNRGTCLETYAPGVAIVSARLGGGSVALNGTSMASPHVAGVAALYKEWDPSATPKEVANWLTAQSTKDVVFPISAGSPNRLLYTDAL</sequence>
<dbReference type="InterPro" id="IPR023828">
    <property type="entry name" value="Peptidase_S8_Ser-AS"/>
</dbReference>
<dbReference type="InterPro" id="IPR034193">
    <property type="entry name" value="PCSK9_ProteinaseK-like"/>
</dbReference>
<dbReference type="GO" id="GO:0004252">
    <property type="term" value="F:serine-type endopeptidase activity"/>
    <property type="evidence" value="ECO:0007669"/>
    <property type="project" value="UniProtKB-UniRule"/>
</dbReference>
<keyword evidence="3 5" id="KW-0378">Hydrolase</keyword>
<evidence type="ECO:0000313" key="11">
    <source>
        <dbReference type="Proteomes" id="UP000245992"/>
    </source>
</evidence>